<dbReference type="NCBIfam" id="TIGR02532">
    <property type="entry name" value="IV_pilin_GFxxxE"/>
    <property type="match status" value="1"/>
</dbReference>
<dbReference type="Proteomes" id="UP000319852">
    <property type="component" value="Chromosome"/>
</dbReference>
<dbReference type="Pfam" id="PF07963">
    <property type="entry name" value="N_methyl"/>
    <property type="match status" value="1"/>
</dbReference>
<dbReference type="Gene3D" id="3.30.700.10">
    <property type="entry name" value="Glycoprotein, Type 4 Pilin"/>
    <property type="match status" value="1"/>
</dbReference>
<dbReference type="SUPFAM" id="SSF54523">
    <property type="entry name" value="Pili subunits"/>
    <property type="match status" value="1"/>
</dbReference>
<gene>
    <name evidence="2" type="ORF">HG15A2_16970</name>
</gene>
<proteinExistence type="predicted"/>
<dbReference type="InterPro" id="IPR011453">
    <property type="entry name" value="DUF1559"/>
</dbReference>
<keyword evidence="3" id="KW-1185">Reference proteome</keyword>
<reference evidence="2 3" key="1">
    <citation type="submission" date="2019-02" db="EMBL/GenBank/DDBJ databases">
        <title>Deep-cultivation of Planctomycetes and their phenomic and genomic characterization uncovers novel biology.</title>
        <authorList>
            <person name="Wiegand S."/>
            <person name="Jogler M."/>
            <person name="Boedeker C."/>
            <person name="Pinto D."/>
            <person name="Vollmers J."/>
            <person name="Rivas-Marin E."/>
            <person name="Kohn T."/>
            <person name="Peeters S.H."/>
            <person name="Heuer A."/>
            <person name="Rast P."/>
            <person name="Oberbeckmann S."/>
            <person name="Bunk B."/>
            <person name="Jeske O."/>
            <person name="Meyerdierks A."/>
            <person name="Storesund J.E."/>
            <person name="Kallscheuer N."/>
            <person name="Luecker S."/>
            <person name="Lage O.M."/>
            <person name="Pohl T."/>
            <person name="Merkel B.J."/>
            <person name="Hornburger P."/>
            <person name="Mueller R.-W."/>
            <person name="Bruemmer F."/>
            <person name="Labrenz M."/>
            <person name="Spormann A.M."/>
            <person name="Op den Camp H."/>
            <person name="Overmann J."/>
            <person name="Amann R."/>
            <person name="Jetten M.S.M."/>
            <person name="Mascher T."/>
            <person name="Medema M.H."/>
            <person name="Devos D.P."/>
            <person name="Kaster A.-K."/>
            <person name="Ovreas L."/>
            <person name="Rohde M."/>
            <person name="Galperin M.Y."/>
            <person name="Jogler C."/>
        </authorList>
    </citation>
    <scope>NUCLEOTIDE SEQUENCE [LARGE SCALE GENOMIC DNA]</scope>
    <source>
        <strain evidence="2 3">HG15A2</strain>
    </source>
</reference>
<sequence>MSTKPIQKASNRRRDGFTLVELLVVIAIIGVLVGLLLPAVQAAREAARRATCVNKLKQIGLATINCHDAHNTLPHAGGYFPGDGPTLSTAPPANLSSIHYFLLPYMEKQAQYMTMQGTTQATNTLFFPDNQYAFPPDDFLCPSETSTDVPGQVTWPSGGLAGKIFGTTNYVANVQAFGHYWPGNNKRAPQPRGDSKASLRIFTDGTSNTMIFCERYSACPAPFATSSGRTAWLGTLPSQNDPLIAWDVYQSGSSGPTETVISTPQIAPPAEACNPFTAQAAHNVMNTVHMDGSVQSVGGDVDEDVWAFLIFPDDGGSLEFLNISD</sequence>
<feature type="domain" description="DUF1559" evidence="1">
    <location>
        <begin position="41"/>
        <end position="302"/>
    </location>
</feature>
<dbReference type="Pfam" id="PF07596">
    <property type="entry name" value="SBP_bac_10"/>
    <property type="match status" value="1"/>
</dbReference>
<evidence type="ECO:0000313" key="2">
    <source>
        <dbReference type="EMBL" id="QDS98421.1"/>
    </source>
</evidence>
<protein>
    <recommendedName>
        <fullName evidence="1">DUF1559 domain-containing protein</fullName>
    </recommendedName>
</protein>
<name>A0A517MU67_9BACT</name>
<dbReference type="KEGG" id="amob:HG15A2_16970"/>
<organism evidence="2 3">
    <name type="scientific">Adhaeretor mobilis</name>
    <dbReference type="NCBI Taxonomy" id="1930276"/>
    <lineage>
        <taxon>Bacteria</taxon>
        <taxon>Pseudomonadati</taxon>
        <taxon>Planctomycetota</taxon>
        <taxon>Planctomycetia</taxon>
        <taxon>Pirellulales</taxon>
        <taxon>Lacipirellulaceae</taxon>
        <taxon>Adhaeretor</taxon>
    </lineage>
</organism>
<dbReference type="RefSeq" id="WP_218932408.1">
    <property type="nucleotide sequence ID" value="NZ_CP036263.1"/>
</dbReference>
<dbReference type="EMBL" id="CP036263">
    <property type="protein sequence ID" value="QDS98421.1"/>
    <property type="molecule type" value="Genomic_DNA"/>
</dbReference>
<dbReference type="PANTHER" id="PTHR30093:SF2">
    <property type="entry name" value="TYPE II SECRETION SYSTEM PROTEIN H"/>
    <property type="match status" value="1"/>
</dbReference>
<evidence type="ECO:0000313" key="3">
    <source>
        <dbReference type="Proteomes" id="UP000319852"/>
    </source>
</evidence>
<accession>A0A517MU67</accession>
<dbReference type="InterPro" id="IPR045584">
    <property type="entry name" value="Pilin-like"/>
</dbReference>
<evidence type="ECO:0000259" key="1">
    <source>
        <dbReference type="Pfam" id="PF07596"/>
    </source>
</evidence>
<dbReference type="InterPro" id="IPR012902">
    <property type="entry name" value="N_methyl_site"/>
</dbReference>
<dbReference type="AlphaFoldDB" id="A0A517MU67"/>
<dbReference type="PANTHER" id="PTHR30093">
    <property type="entry name" value="GENERAL SECRETION PATHWAY PROTEIN G"/>
    <property type="match status" value="1"/>
</dbReference>